<evidence type="ECO:0000313" key="3">
    <source>
        <dbReference type="Proteomes" id="UP000828390"/>
    </source>
</evidence>
<name>A0A9D4LC48_DREPO</name>
<accession>A0A9D4LC48</accession>
<protein>
    <submittedName>
        <fullName evidence="2">Uncharacterized protein</fullName>
    </submittedName>
</protein>
<sequence length="121" mass="12834">MTEANKRKKWQEIVAAINACGVALRTADTFSQTGGSPAGDSQTVCDLAKAVWAPAGYSKTVCDGANTVSAPEGDFQTVFEGARRQSLRPAGHLQQTPRQSATLPDSHSDRRGTCSRLPDSL</sequence>
<proteinExistence type="predicted"/>
<dbReference type="AlphaFoldDB" id="A0A9D4LC48"/>
<feature type="compositionally biased region" description="Polar residues" evidence="1">
    <location>
        <begin position="93"/>
        <end position="105"/>
    </location>
</feature>
<evidence type="ECO:0000256" key="1">
    <source>
        <dbReference type="SAM" id="MobiDB-lite"/>
    </source>
</evidence>
<reference evidence="2" key="1">
    <citation type="journal article" date="2019" name="bioRxiv">
        <title>The Genome of the Zebra Mussel, Dreissena polymorpha: A Resource for Invasive Species Research.</title>
        <authorList>
            <person name="McCartney M.A."/>
            <person name="Auch B."/>
            <person name="Kono T."/>
            <person name="Mallez S."/>
            <person name="Zhang Y."/>
            <person name="Obille A."/>
            <person name="Becker A."/>
            <person name="Abrahante J.E."/>
            <person name="Garbe J."/>
            <person name="Badalamenti J.P."/>
            <person name="Herman A."/>
            <person name="Mangelson H."/>
            <person name="Liachko I."/>
            <person name="Sullivan S."/>
            <person name="Sone E.D."/>
            <person name="Koren S."/>
            <person name="Silverstein K.A.T."/>
            <person name="Beckman K.B."/>
            <person name="Gohl D.M."/>
        </authorList>
    </citation>
    <scope>NUCLEOTIDE SEQUENCE</scope>
    <source>
        <strain evidence="2">Duluth1</strain>
        <tissue evidence="2">Whole animal</tissue>
    </source>
</reference>
<dbReference type="Proteomes" id="UP000828390">
    <property type="component" value="Unassembled WGS sequence"/>
</dbReference>
<feature type="region of interest" description="Disordered" evidence="1">
    <location>
        <begin position="88"/>
        <end position="121"/>
    </location>
</feature>
<evidence type="ECO:0000313" key="2">
    <source>
        <dbReference type="EMBL" id="KAH3854442.1"/>
    </source>
</evidence>
<reference evidence="2" key="2">
    <citation type="submission" date="2020-11" db="EMBL/GenBank/DDBJ databases">
        <authorList>
            <person name="McCartney M.A."/>
            <person name="Auch B."/>
            <person name="Kono T."/>
            <person name="Mallez S."/>
            <person name="Becker A."/>
            <person name="Gohl D.M."/>
            <person name="Silverstein K.A.T."/>
            <person name="Koren S."/>
            <person name="Bechman K.B."/>
            <person name="Herman A."/>
            <person name="Abrahante J.E."/>
            <person name="Garbe J."/>
        </authorList>
    </citation>
    <scope>NUCLEOTIDE SEQUENCE</scope>
    <source>
        <strain evidence="2">Duluth1</strain>
        <tissue evidence="2">Whole animal</tissue>
    </source>
</reference>
<comment type="caution">
    <text evidence="2">The sequence shown here is derived from an EMBL/GenBank/DDBJ whole genome shotgun (WGS) entry which is preliminary data.</text>
</comment>
<dbReference type="EMBL" id="JAIWYP010000003">
    <property type="protein sequence ID" value="KAH3854442.1"/>
    <property type="molecule type" value="Genomic_DNA"/>
</dbReference>
<organism evidence="2 3">
    <name type="scientific">Dreissena polymorpha</name>
    <name type="common">Zebra mussel</name>
    <name type="synonym">Mytilus polymorpha</name>
    <dbReference type="NCBI Taxonomy" id="45954"/>
    <lineage>
        <taxon>Eukaryota</taxon>
        <taxon>Metazoa</taxon>
        <taxon>Spiralia</taxon>
        <taxon>Lophotrochozoa</taxon>
        <taxon>Mollusca</taxon>
        <taxon>Bivalvia</taxon>
        <taxon>Autobranchia</taxon>
        <taxon>Heteroconchia</taxon>
        <taxon>Euheterodonta</taxon>
        <taxon>Imparidentia</taxon>
        <taxon>Neoheterodontei</taxon>
        <taxon>Myida</taxon>
        <taxon>Dreissenoidea</taxon>
        <taxon>Dreissenidae</taxon>
        <taxon>Dreissena</taxon>
    </lineage>
</organism>
<keyword evidence="3" id="KW-1185">Reference proteome</keyword>
<gene>
    <name evidence="2" type="ORF">DPMN_096984</name>
</gene>